<evidence type="ECO:0000313" key="1">
    <source>
        <dbReference type="EMBL" id="KAJ8421269.1"/>
    </source>
</evidence>
<protein>
    <submittedName>
        <fullName evidence="1">Uncharacterized protein</fullName>
    </submittedName>
</protein>
<dbReference type="OrthoDB" id="1751168at2759"/>
<evidence type="ECO:0000313" key="2">
    <source>
        <dbReference type="Proteomes" id="UP001153076"/>
    </source>
</evidence>
<sequence length="219" mass="24922">MDGNGVYLVSLVKYVAITINSSVLSTVFGLKFTNPAPPSLSRKMAKALCLTYYACPQKLAAYKCQNRTPPYHVLFPEPRLLHYVFVRIFYPKNHSKEAYNEVALESIYRLMNGYSVDYASIIVNYMYRVANMSRPSSLPYGNLLTRIFTHFKVPFESEDCVSPKQSQPAQEDENMPLSSPLLKPLISKLHSLTNLPYMPYERALRGLCRVAYLGGFDTH</sequence>
<organism evidence="1 2">
    <name type="scientific">Carnegiea gigantea</name>
    <dbReference type="NCBI Taxonomy" id="171969"/>
    <lineage>
        <taxon>Eukaryota</taxon>
        <taxon>Viridiplantae</taxon>
        <taxon>Streptophyta</taxon>
        <taxon>Embryophyta</taxon>
        <taxon>Tracheophyta</taxon>
        <taxon>Spermatophyta</taxon>
        <taxon>Magnoliopsida</taxon>
        <taxon>eudicotyledons</taxon>
        <taxon>Gunneridae</taxon>
        <taxon>Pentapetalae</taxon>
        <taxon>Caryophyllales</taxon>
        <taxon>Cactineae</taxon>
        <taxon>Cactaceae</taxon>
        <taxon>Cactoideae</taxon>
        <taxon>Echinocereeae</taxon>
        <taxon>Carnegiea</taxon>
    </lineage>
</organism>
<accession>A0A9Q1GL98</accession>
<name>A0A9Q1GL98_9CARY</name>
<keyword evidence="2" id="KW-1185">Reference proteome</keyword>
<dbReference type="EMBL" id="JAKOGI010002824">
    <property type="protein sequence ID" value="KAJ8421269.1"/>
    <property type="molecule type" value="Genomic_DNA"/>
</dbReference>
<reference evidence="1" key="1">
    <citation type="submission" date="2022-04" db="EMBL/GenBank/DDBJ databases">
        <title>Carnegiea gigantea Genome sequencing and assembly v2.</title>
        <authorList>
            <person name="Copetti D."/>
            <person name="Sanderson M.J."/>
            <person name="Burquez A."/>
            <person name="Wojciechowski M.F."/>
        </authorList>
    </citation>
    <scope>NUCLEOTIDE SEQUENCE</scope>
    <source>
        <strain evidence="1">SGP5-SGP5p</strain>
        <tissue evidence="1">Aerial part</tissue>
    </source>
</reference>
<dbReference type="Proteomes" id="UP001153076">
    <property type="component" value="Unassembled WGS sequence"/>
</dbReference>
<dbReference type="AlphaFoldDB" id="A0A9Q1GL98"/>
<comment type="caution">
    <text evidence="1">The sequence shown here is derived from an EMBL/GenBank/DDBJ whole genome shotgun (WGS) entry which is preliminary data.</text>
</comment>
<proteinExistence type="predicted"/>
<gene>
    <name evidence="1" type="ORF">Cgig2_023803</name>
</gene>